<reference evidence="1 2" key="1">
    <citation type="submission" date="2021-01" db="EMBL/GenBank/DDBJ databases">
        <title>Whole genome shotgun sequence of Verrucosispora qiuiae NBRC 106684.</title>
        <authorList>
            <person name="Komaki H."/>
            <person name="Tamura T."/>
        </authorList>
    </citation>
    <scope>NUCLEOTIDE SEQUENCE [LARGE SCALE GENOMIC DNA]</scope>
    <source>
        <strain evidence="1 2">NBRC 106684</strain>
    </source>
</reference>
<dbReference type="Proteomes" id="UP000653076">
    <property type="component" value="Unassembled WGS sequence"/>
</dbReference>
<name>A0ABQ4JMA5_9ACTN</name>
<evidence type="ECO:0000313" key="1">
    <source>
        <dbReference type="EMBL" id="GIJ30716.1"/>
    </source>
</evidence>
<keyword evidence="2" id="KW-1185">Reference proteome</keyword>
<protein>
    <submittedName>
        <fullName evidence="1">Uncharacterized protein</fullName>
    </submittedName>
</protein>
<gene>
    <name evidence="1" type="ORF">Vqi01_58780</name>
</gene>
<evidence type="ECO:0000313" key="2">
    <source>
        <dbReference type="Proteomes" id="UP000653076"/>
    </source>
</evidence>
<accession>A0ABQ4JMA5</accession>
<sequence length="70" mass="7968">MLEIIEGERLPRQVDWDDDDRLVRREPDRVDGAGVAWSGVLPLAKWVHDNRRGLDLLATWLHSEVGVAVP</sequence>
<organism evidence="1 2">
    <name type="scientific">Micromonospora qiuiae</name>
    <dbReference type="NCBI Taxonomy" id="502268"/>
    <lineage>
        <taxon>Bacteria</taxon>
        <taxon>Bacillati</taxon>
        <taxon>Actinomycetota</taxon>
        <taxon>Actinomycetes</taxon>
        <taxon>Micromonosporales</taxon>
        <taxon>Micromonosporaceae</taxon>
        <taxon>Micromonospora</taxon>
    </lineage>
</organism>
<proteinExistence type="predicted"/>
<comment type="caution">
    <text evidence="1">The sequence shown here is derived from an EMBL/GenBank/DDBJ whole genome shotgun (WGS) entry which is preliminary data.</text>
</comment>
<dbReference type="EMBL" id="BOPC01000136">
    <property type="protein sequence ID" value="GIJ30716.1"/>
    <property type="molecule type" value="Genomic_DNA"/>
</dbReference>